<evidence type="ECO:0000256" key="6">
    <source>
        <dbReference type="RuleBase" id="RU363053"/>
    </source>
</evidence>
<evidence type="ECO:0000256" key="4">
    <source>
        <dbReference type="ARBA" id="ARBA00022989"/>
    </source>
</evidence>
<gene>
    <name evidence="7" type="ORF">LAZ67_17001170</name>
</gene>
<protein>
    <recommendedName>
        <fullName evidence="9">Mpv17-like protein 2</fullName>
    </recommendedName>
</protein>
<dbReference type="PANTHER" id="PTHR11266">
    <property type="entry name" value="PEROXISOMAL MEMBRANE PROTEIN 2, PXMP2 MPV17"/>
    <property type="match status" value="1"/>
</dbReference>
<evidence type="ECO:0000256" key="5">
    <source>
        <dbReference type="ARBA" id="ARBA00023136"/>
    </source>
</evidence>
<keyword evidence="4" id="KW-1133">Transmembrane helix</keyword>
<evidence type="ECO:0000256" key="3">
    <source>
        <dbReference type="ARBA" id="ARBA00022692"/>
    </source>
</evidence>
<evidence type="ECO:0000256" key="2">
    <source>
        <dbReference type="ARBA" id="ARBA00006824"/>
    </source>
</evidence>
<dbReference type="EMBL" id="CP092879">
    <property type="protein sequence ID" value="UYV79121.1"/>
    <property type="molecule type" value="Genomic_DNA"/>
</dbReference>
<name>A0ABY6LD60_9ARAC</name>
<organism evidence="7 8">
    <name type="scientific">Cordylochernes scorpioides</name>
    <dbReference type="NCBI Taxonomy" id="51811"/>
    <lineage>
        <taxon>Eukaryota</taxon>
        <taxon>Metazoa</taxon>
        <taxon>Ecdysozoa</taxon>
        <taxon>Arthropoda</taxon>
        <taxon>Chelicerata</taxon>
        <taxon>Arachnida</taxon>
        <taxon>Pseudoscorpiones</taxon>
        <taxon>Cheliferoidea</taxon>
        <taxon>Chernetidae</taxon>
        <taxon>Cordylochernes</taxon>
    </lineage>
</organism>
<evidence type="ECO:0008006" key="9">
    <source>
        <dbReference type="Google" id="ProtNLM"/>
    </source>
</evidence>
<proteinExistence type="inferred from homology"/>
<dbReference type="InterPro" id="IPR007248">
    <property type="entry name" value="Mpv17_PMP22"/>
</dbReference>
<keyword evidence="5" id="KW-0472">Membrane</keyword>
<accession>A0ABY6LD60</accession>
<dbReference type="PANTHER" id="PTHR11266:SF8">
    <property type="entry name" value="MPV17-LIKE PROTEIN 2"/>
    <property type="match status" value="1"/>
</dbReference>
<keyword evidence="8" id="KW-1185">Reference proteome</keyword>
<evidence type="ECO:0000313" key="8">
    <source>
        <dbReference type="Proteomes" id="UP001235939"/>
    </source>
</evidence>
<evidence type="ECO:0000256" key="1">
    <source>
        <dbReference type="ARBA" id="ARBA00004141"/>
    </source>
</evidence>
<dbReference type="Pfam" id="PF04117">
    <property type="entry name" value="Mpv17_PMP22"/>
    <property type="match status" value="1"/>
</dbReference>
<comment type="subcellular location">
    <subcellularLocation>
        <location evidence="1">Membrane</location>
        <topology evidence="1">Multi-pass membrane protein</topology>
    </subcellularLocation>
</comment>
<keyword evidence="3" id="KW-0812">Transmembrane</keyword>
<evidence type="ECO:0000313" key="7">
    <source>
        <dbReference type="EMBL" id="UYV79121.1"/>
    </source>
</evidence>
<dbReference type="Proteomes" id="UP001235939">
    <property type="component" value="Chromosome 17"/>
</dbReference>
<comment type="similarity">
    <text evidence="2 6">Belongs to the peroxisomal membrane protein PXMP2/4 family.</text>
</comment>
<reference evidence="7 8" key="1">
    <citation type="submission" date="2022-01" db="EMBL/GenBank/DDBJ databases">
        <title>A chromosomal length assembly of Cordylochernes scorpioides.</title>
        <authorList>
            <person name="Zeh D."/>
            <person name="Zeh J."/>
        </authorList>
    </citation>
    <scope>NUCLEOTIDE SEQUENCE [LARGE SCALE GENOMIC DNA]</scope>
    <source>
        <strain evidence="7">IN4F17</strain>
        <tissue evidence="7">Whole Body</tissue>
    </source>
</reference>
<sequence length="219" mass="25160">MLQMAHAFRSILLHNRLARQIMNTGQLLFSKHLFITNCMFSTVLGITGDAIQQHYDILMGEKEKYELRRASHMAAAGFTTGIATHHTYRLLEKWMPGRALRVVIKKILVDQLFFSPATICVYFTTVGLLEGSTKTILKEELLQKGSKIYYTEWIVWPPAQLFNFYVLPLRFRVIFDNLISLGFDVYCPYVKYKTQLRLPDSNQDKETIPSSSSSLALPS</sequence>